<dbReference type="AlphaFoldDB" id="A0AAD7ELF7"/>
<keyword evidence="1" id="KW-1133">Transmembrane helix</keyword>
<protein>
    <recommendedName>
        <fullName evidence="2">DUF6535 domain-containing protein</fullName>
    </recommendedName>
</protein>
<proteinExistence type="predicted"/>
<organism evidence="3 4">
    <name type="scientific">Mycena albidolilacea</name>
    <dbReference type="NCBI Taxonomy" id="1033008"/>
    <lineage>
        <taxon>Eukaryota</taxon>
        <taxon>Fungi</taxon>
        <taxon>Dikarya</taxon>
        <taxon>Basidiomycota</taxon>
        <taxon>Agaricomycotina</taxon>
        <taxon>Agaricomycetes</taxon>
        <taxon>Agaricomycetidae</taxon>
        <taxon>Agaricales</taxon>
        <taxon>Marasmiineae</taxon>
        <taxon>Mycenaceae</taxon>
        <taxon>Mycena</taxon>
    </lineage>
</organism>
<name>A0AAD7ELF7_9AGAR</name>
<feature type="transmembrane region" description="Helical" evidence="1">
    <location>
        <begin position="184"/>
        <end position="202"/>
    </location>
</feature>
<feature type="non-terminal residue" evidence="3">
    <location>
        <position position="1"/>
    </location>
</feature>
<reference evidence="3" key="1">
    <citation type="submission" date="2023-03" db="EMBL/GenBank/DDBJ databases">
        <title>Massive genome expansion in bonnet fungi (Mycena s.s.) driven by repeated elements and novel gene families across ecological guilds.</title>
        <authorList>
            <consortium name="Lawrence Berkeley National Laboratory"/>
            <person name="Harder C.B."/>
            <person name="Miyauchi S."/>
            <person name="Viragh M."/>
            <person name="Kuo A."/>
            <person name="Thoen E."/>
            <person name="Andreopoulos B."/>
            <person name="Lu D."/>
            <person name="Skrede I."/>
            <person name="Drula E."/>
            <person name="Henrissat B."/>
            <person name="Morin E."/>
            <person name="Kohler A."/>
            <person name="Barry K."/>
            <person name="LaButti K."/>
            <person name="Morin E."/>
            <person name="Salamov A."/>
            <person name="Lipzen A."/>
            <person name="Mereny Z."/>
            <person name="Hegedus B."/>
            <person name="Baldrian P."/>
            <person name="Stursova M."/>
            <person name="Weitz H."/>
            <person name="Taylor A."/>
            <person name="Grigoriev I.V."/>
            <person name="Nagy L.G."/>
            <person name="Martin F."/>
            <person name="Kauserud H."/>
        </authorList>
    </citation>
    <scope>NUCLEOTIDE SEQUENCE</scope>
    <source>
        <strain evidence="3">CBHHK002</strain>
    </source>
</reference>
<evidence type="ECO:0000313" key="3">
    <source>
        <dbReference type="EMBL" id="KAJ7336942.1"/>
    </source>
</evidence>
<feature type="domain" description="DUF6535" evidence="2">
    <location>
        <begin position="2"/>
        <end position="178"/>
    </location>
</feature>
<sequence length="229" mass="25529">MWAVYVSEAEKYDKALIESWKRDMEGMLIFAGLFSGSVVAFLIESYKTLKPDSADTTVLLLTQISNQLAGTANGSNFTIVSQTHFTPPASSLICNILWFISLGLSLTCALVATLVEQWAREFVHRTDMHSDPVIRARVFAYLYYGFKRFKMHSIVGAIPLLLHTSLLLFFAGLVAFLIPVNIPVSMVAATLLFILVAVYASLTSLPLVHMDCPYWTPLSGALWQLKQRM</sequence>
<dbReference type="InterPro" id="IPR045338">
    <property type="entry name" value="DUF6535"/>
</dbReference>
<evidence type="ECO:0000256" key="1">
    <source>
        <dbReference type="SAM" id="Phobius"/>
    </source>
</evidence>
<feature type="transmembrane region" description="Helical" evidence="1">
    <location>
        <begin position="96"/>
        <end position="115"/>
    </location>
</feature>
<evidence type="ECO:0000313" key="4">
    <source>
        <dbReference type="Proteomes" id="UP001218218"/>
    </source>
</evidence>
<feature type="transmembrane region" description="Helical" evidence="1">
    <location>
        <begin position="154"/>
        <end position="178"/>
    </location>
</feature>
<evidence type="ECO:0000259" key="2">
    <source>
        <dbReference type="Pfam" id="PF20153"/>
    </source>
</evidence>
<comment type="caution">
    <text evidence="3">The sequence shown here is derived from an EMBL/GenBank/DDBJ whole genome shotgun (WGS) entry which is preliminary data.</text>
</comment>
<keyword evidence="4" id="KW-1185">Reference proteome</keyword>
<keyword evidence="1" id="KW-0472">Membrane</keyword>
<dbReference type="Proteomes" id="UP001218218">
    <property type="component" value="Unassembled WGS sequence"/>
</dbReference>
<gene>
    <name evidence="3" type="ORF">DFH08DRAFT_705816</name>
</gene>
<dbReference type="EMBL" id="JARIHO010000030">
    <property type="protein sequence ID" value="KAJ7336942.1"/>
    <property type="molecule type" value="Genomic_DNA"/>
</dbReference>
<feature type="transmembrane region" description="Helical" evidence="1">
    <location>
        <begin position="26"/>
        <end position="43"/>
    </location>
</feature>
<dbReference type="Pfam" id="PF20153">
    <property type="entry name" value="DUF6535"/>
    <property type="match status" value="1"/>
</dbReference>
<keyword evidence="1" id="KW-0812">Transmembrane</keyword>
<accession>A0AAD7ELF7</accession>